<dbReference type="GO" id="GO:0005102">
    <property type="term" value="F:signaling receptor binding"/>
    <property type="evidence" value="ECO:0007669"/>
    <property type="project" value="InterPro"/>
</dbReference>
<dbReference type="PRINTS" id="PR01349">
    <property type="entry name" value="WNTPROTEIN"/>
</dbReference>
<evidence type="ECO:0000256" key="4">
    <source>
        <dbReference type="ARBA" id="ARBA00022525"/>
    </source>
</evidence>
<evidence type="ECO:0000256" key="1">
    <source>
        <dbReference type="ARBA" id="ARBA00004498"/>
    </source>
</evidence>
<dbReference type="Gene3D" id="3.30.2460.20">
    <property type="match status" value="1"/>
</dbReference>
<keyword evidence="10" id="KW-0732">Signal</keyword>
<dbReference type="AlphaFoldDB" id="Q5J2D4"/>
<dbReference type="Pfam" id="PF00110">
    <property type="entry name" value="wnt"/>
    <property type="match status" value="1"/>
</dbReference>
<evidence type="ECO:0000313" key="11">
    <source>
        <dbReference type="EMBL" id="AAT00640.1"/>
    </source>
</evidence>
<comment type="subcellular location">
    <subcellularLocation>
        <location evidence="1 9">Secreted</location>
        <location evidence="1 9">Extracellular space</location>
        <location evidence="1 9">Extracellular matrix</location>
    </subcellularLocation>
</comment>
<evidence type="ECO:0000256" key="3">
    <source>
        <dbReference type="ARBA" id="ARBA00022473"/>
    </source>
</evidence>
<keyword evidence="8" id="KW-0449">Lipoprotein</keyword>
<protein>
    <recommendedName>
        <fullName evidence="9">Protein Wnt</fullName>
    </recommendedName>
</protein>
<keyword evidence="6 9" id="KW-0879">Wnt signaling pathway</keyword>
<sequence length="364" mass="41168">MQRFSAAILLVFMVSVCISNHEVQGWWNLGFGFEDLKNDYNIQLSPPNQIRALTQKQIRISRRYPELIQYIAGGARTAIHECQHQFRNRKWNCSAHSPENVFGKILKRACRETAFTYAITAAGVSHAIARACGEGKLSACSCDQRYRGVSKQGWQWGGCSDNIHFADNFSKRFVDAQEKGRDFRAQINLHNNEAGRAAVRNNMMLECKCHGLSEACTVKTCWKRLPDFRLVGDDLKAKFDDASMVEYQQNNNNRNSNRNRNEDPALFIPSKPYLRRPTVYDLGYYEHSPNFCERNPSAGSLGTQGRECNTTSMGTDGCELMCCGRGFTTSSQERVENCNCRVFLGGCEVKCQKCKHEGSLSNCL</sequence>
<keyword evidence="5" id="KW-0272">Extracellular matrix</keyword>
<feature type="chain" id="PRO_5004257761" description="Protein Wnt" evidence="10">
    <location>
        <begin position="20"/>
        <end position="364"/>
    </location>
</feature>
<dbReference type="InterPro" id="IPR043158">
    <property type="entry name" value="Wnt_C"/>
</dbReference>
<evidence type="ECO:0000256" key="6">
    <source>
        <dbReference type="ARBA" id="ARBA00022687"/>
    </source>
</evidence>
<keyword evidence="3 9" id="KW-0217">Developmental protein</keyword>
<keyword evidence="7" id="KW-1015">Disulfide bond</keyword>
<evidence type="ECO:0000256" key="5">
    <source>
        <dbReference type="ARBA" id="ARBA00022530"/>
    </source>
</evidence>
<dbReference type="GO" id="GO:0005576">
    <property type="term" value="C:extracellular region"/>
    <property type="evidence" value="ECO:0007669"/>
    <property type="project" value="InterPro"/>
</dbReference>
<dbReference type="HOGENOM" id="CLU_033039_1_0_1"/>
<comment type="similarity">
    <text evidence="2 9">Belongs to the Wnt family.</text>
</comment>
<proteinExistence type="evidence at transcript level"/>
<dbReference type="GO" id="GO:0016055">
    <property type="term" value="P:Wnt signaling pathway"/>
    <property type="evidence" value="ECO:0007669"/>
    <property type="project" value="UniProtKB-KW"/>
</dbReference>
<reference evidence="11" key="1">
    <citation type="journal article" date="2005" name="Nature">
        <title>Unexpected complexity of the Wnt gene family in a sea anemone.</title>
        <authorList>
            <person name="Kusserow A."/>
            <person name="Pang K."/>
            <person name="Sturm C."/>
            <person name="Hrouda M."/>
            <person name="Lentfer J."/>
            <person name="Schmidt H.A."/>
            <person name="Technau U."/>
            <person name="von Haeseler A."/>
            <person name="Hobmayer B."/>
            <person name="Martindale M.Q."/>
            <person name="Holstein T.W."/>
        </authorList>
    </citation>
    <scope>NUCLEOTIDE SEQUENCE</scope>
</reference>
<accession>Q5J2D4</accession>
<evidence type="ECO:0000256" key="10">
    <source>
        <dbReference type="SAM" id="SignalP"/>
    </source>
</evidence>
<dbReference type="FunFam" id="3.30.2460.20:FF:000001">
    <property type="entry name" value="Wnt homolog"/>
    <property type="match status" value="1"/>
</dbReference>
<organism evidence="11">
    <name type="scientific">Nematostella vectensis</name>
    <name type="common">Starlet sea anemone</name>
    <dbReference type="NCBI Taxonomy" id="45351"/>
    <lineage>
        <taxon>Eukaryota</taxon>
        <taxon>Metazoa</taxon>
        <taxon>Cnidaria</taxon>
        <taxon>Anthozoa</taxon>
        <taxon>Hexacorallia</taxon>
        <taxon>Actiniaria</taxon>
        <taxon>Edwardsiidae</taxon>
        <taxon>Nematostella</taxon>
    </lineage>
</organism>
<evidence type="ECO:0000256" key="8">
    <source>
        <dbReference type="ARBA" id="ARBA00023288"/>
    </source>
</evidence>
<dbReference type="EMBL" id="AY530300">
    <property type="protein sequence ID" value="AAT00640.1"/>
    <property type="molecule type" value="mRNA"/>
</dbReference>
<feature type="signal peptide" evidence="10">
    <location>
        <begin position="1"/>
        <end position="19"/>
    </location>
</feature>
<dbReference type="CDD" id="cd19333">
    <property type="entry name" value="Wnt_Wnt1"/>
    <property type="match status" value="1"/>
</dbReference>
<name>Q5J2D4_NEMVE</name>
<keyword evidence="4" id="KW-0964">Secreted</keyword>
<dbReference type="PANTHER" id="PTHR12027:SF91">
    <property type="entry name" value="PROTO-ONCOGENE WNT-1"/>
    <property type="match status" value="1"/>
</dbReference>
<dbReference type="SMART" id="SM00097">
    <property type="entry name" value="WNT1"/>
    <property type="match status" value="1"/>
</dbReference>
<dbReference type="SMR" id="Q5J2D4"/>
<comment type="function">
    <text evidence="9">Ligand for members of the frizzled family of seven transmembrane receptors.</text>
</comment>
<dbReference type="InterPro" id="IPR005817">
    <property type="entry name" value="Wnt"/>
</dbReference>
<dbReference type="PANTHER" id="PTHR12027">
    <property type="entry name" value="WNT RELATED"/>
    <property type="match status" value="1"/>
</dbReference>
<evidence type="ECO:0000256" key="9">
    <source>
        <dbReference type="RuleBase" id="RU003500"/>
    </source>
</evidence>
<evidence type="ECO:0000256" key="7">
    <source>
        <dbReference type="ARBA" id="ARBA00023157"/>
    </source>
</evidence>
<evidence type="ECO:0000256" key="2">
    <source>
        <dbReference type="ARBA" id="ARBA00005683"/>
    </source>
</evidence>